<feature type="signal peptide" evidence="1">
    <location>
        <begin position="1"/>
        <end position="20"/>
    </location>
</feature>
<keyword evidence="3" id="KW-1185">Reference proteome</keyword>
<protein>
    <recommendedName>
        <fullName evidence="4">Secreted protein</fullName>
    </recommendedName>
</protein>
<organism evidence="2 3">
    <name type="scientific">Pleuronectes platessa</name>
    <name type="common">European plaice</name>
    <dbReference type="NCBI Taxonomy" id="8262"/>
    <lineage>
        <taxon>Eukaryota</taxon>
        <taxon>Metazoa</taxon>
        <taxon>Chordata</taxon>
        <taxon>Craniata</taxon>
        <taxon>Vertebrata</taxon>
        <taxon>Euteleostomi</taxon>
        <taxon>Actinopterygii</taxon>
        <taxon>Neopterygii</taxon>
        <taxon>Teleostei</taxon>
        <taxon>Neoteleostei</taxon>
        <taxon>Acanthomorphata</taxon>
        <taxon>Carangaria</taxon>
        <taxon>Pleuronectiformes</taxon>
        <taxon>Pleuronectoidei</taxon>
        <taxon>Pleuronectidae</taxon>
        <taxon>Pleuronectes</taxon>
    </lineage>
</organism>
<evidence type="ECO:0000313" key="3">
    <source>
        <dbReference type="Proteomes" id="UP001153269"/>
    </source>
</evidence>
<name>A0A9N7VF98_PLEPL</name>
<reference evidence="2" key="1">
    <citation type="submission" date="2020-03" db="EMBL/GenBank/DDBJ databases">
        <authorList>
            <person name="Weist P."/>
        </authorList>
    </citation>
    <scope>NUCLEOTIDE SEQUENCE</scope>
</reference>
<accession>A0A9N7VF98</accession>
<gene>
    <name evidence="2" type="ORF">PLEPLA_LOCUS36023</name>
</gene>
<feature type="chain" id="PRO_5040189136" description="Secreted protein" evidence="1">
    <location>
        <begin position="21"/>
        <end position="102"/>
    </location>
</feature>
<sequence>MTWNVITVTFEVFLLTQWEASCVLPTHYSPSSYHIPSSSLLGICVAGGVSVFSCSRHACFHSAHQPHYKSLVFTPLLCQTMSSRSVVALCSFLSVFLKCLTV</sequence>
<dbReference type="Proteomes" id="UP001153269">
    <property type="component" value="Unassembled WGS sequence"/>
</dbReference>
<comment type="caution">
    <text evidence="2">The sequence shown here is derived from an EMBL/GenBank/DDBJ whole genome shotgun (WGS) entry which is preliminary data.</text>
</comment>
<evidence type="ECO:0008006" key="4">
    <source>
        <dbReference type="Google" id="ProtNLM"/>
    </source>
</evidence>
<proteinExistence type="predicted"/>
<evidence type="ECO:0000256" key="1">
    <source>
        <dbReference type="SAM" id="SignalP"/>
    </source>
</evidence>
<dbReference type="AlphaFoldDB" id="A0A9N7VF98"/>
<dbReference type="EMBL" id="CADEAL010003975">
    <property type="protein sequence ID" value="CAB1448369.1"/>
    <property type="molecule type" value="Genomic_DNA"/>
</dbReference>
<evidence type="ECO:0000313" key="2">
    <source>
        <dbReference type="EMBL" id="CAB1448369.1"/>
    </source>
</evidence>
<keyword evidence="1" id="KW-0732">Signal</keyword>